<proteinExistence type="predicted"/>
<reference evidence="1" key="1">
    <citation type="submission" date="2019-08" db="EMBL/GenBank/DDBJ databases">
        <authorList>
            <person name="Kucharzyk K."/>
            <person name="Murdoch R.W."/>
            <person name="Higgins S."/>
            <person name="Loffler F."/>
        </authorList>
    </citation>
    <scope>NUCLEOTIDE SEQUENCE</scope>
</reference>
<sequence>MDDQMKVIVSADNKAATIVVGLQGPAGPGNNDDSLPVLEYTYNPDGTIATIEDNGQFTYTLTYNADKTIDTISNGNRTIKCQYDSNGRFAGTVLL</sequence>
<gene>
    <name evidence="1" type="ORF">SDC9_145153</name>
</gene>
<protein>
    <submittedName>
        <fullName evidence="1">Uncharacterized protein</fullName>
    </submittedName>
</protein>
<dbReference type="EMBL" id="VSSQ01044173">
    <property type="protein sequence ID" value="MPM97972.1"/>
    <property type="molecule type" value="Genomic_DNA"/>
</dbReference>
<evidence type="ECO:0000313" key="1">
    <source>
        <dbReference type="EMBL" id="MPM97972.1"/>
    </source>
</evidence>
<accession>A0A645EBD6</accession>
<organism evidence="1">
    <name type="scientific">bioreactor metagenome</name>
    <dbReference type="NCBI Taxonomy" id="1076179"/>
    <lineage>
        <taxon>unclassified sequences</taxon>
        <taxon>metagenomes</taxon>
        <taxon>ecological metagenomes</taxon>
    </lineage>
</organism>
<comment type="caution">
    <text evidence="1">The sequence shown here is derived from an EMBL/GenBank/DDBJ whole genome shotgun (WGS) entry which is preliminary data.</text>
</comment>
<name>A0A645EBD6_9ZZZZ</name>
<dbReference type="AlphaFoldDB" id="A0A645EBD6"/>